<dbReference type="AlphaFoldDB" id="W9RXP6"/>
<organism evidence="1 2">
    <name type="scientific">Morus notabilis</name>
    <dbReference type="NCBI Taxonomy" id="981085"/>
    <lineage>
        <taxon>Eukaryota</taxon>
        <taxon>Viridiplantae</taxon>
        <taxon>Streptophyta</taxon>
        <taxon>Embryophyta</taxon>
        <taxon>Tracheophyta</taxon>
        <taxon>Spermatophyta</taxon>
        <taxon>Magnoliopsida</taxon>
        <taxon>eudicotyledons</taxon>
        <taxon>Gunneridae</taxon>
        <taxon>Pentapetalae</taxon>
        <taxon>rosids</taxon>
        <taxon>fabids</taxon>
        <taxon>Rosales</taxon>
        <taxon>Moraceae</taxon>
        <taxon>Moreae</taxon>
        <taxon>Morus</taxon>
    </lineage>
</organism>
<dbReference type="Proteomes" id="UP000030645">
    <property type="component" value="Unassembled WGS sequence"/>
</dbReference>
<evidence type="ECO:0000313" key="2">
    <source>
        <dbReference type="Proteomes" id="UP000030645"/>
    </source>
</evidence>
<evidence type="ECO:0000313" key="1">
    <source>
        <dbReference type="EMBL" id="EXC01943.1"/>
    </source>
</evidence>
<protein>
    <submittedName>
        <fullName evidence="1">Uncharacterized protein</fullName>
    </submittedName>
</protein>
<sequence>MTRSRRNGPNLVHHLLFQRRITTTVNFLTTLDAYEYECMNHSASHEPIHKSTIDPKSTYGGRGKRFLFLLDCHLVFNGGSLEVESGRSLKQKLTA</sequence>
<reference evidence="2" key="1">
    <citation type="submission" date="2013-01" db="EMBL/GenBank/DDBJ databases">
        <title>Draft Genome Sequence of a Mulberry Tree, Morus notabilis C.K. Schneid.</title>
        <authorList>
            <person name="He N."/>
            <person name="Zhao S."/>
        </authorList>
    </citation>
    <scope>NUCLEOTIDE SEQUENCE</scope>
</reference>
<gene>
    <name evidence="1" type="ORF">L484_018857</name>
</gene>
<dbReference type="EMBL" id="KE345337">
    <property type="protein sequence ID" value="EXC01943.1"/>
    <property type="molecule type" value="Genomic_DNA"/>
</dbReference>
<proteinExistence type="predicted"/>
<accession>W9RXP6</accession>
<keyword evidence="2" id="KW-1185">Reference proteome</keyword>
<name>W9RXP6_9ROSA</name>